<protein>
    <submittedName>
        <fullName evidence="1">DUF72 domain-containing protein</fullName>
    </submittedName>
</protein>
<sequence length="279" mass="31536">MTDATLSSSPCRLRVGTSGYSYPEWCANGFYPPDTPAREMLTLYARRFTATELNYTWYQMPKAAAMARMLPNVPPGFGFAVKLTRTMTHEVDERQWRAQTALFREGVAPLVQAGRLLAVLIQLPPSFERTAAQRRYLAHLLDALAGLPLAIEFRHRSWAVDRVFDELEKRRVTLVTVDVPPLPHLFPALPVVTHPALFYIRFHGRNARGWRSGNMQQQFDYLYSEAELASWSGTAIADMATRARSGLIFFNNHVRAQAPRNARMLMTQLASTAPHCQVG</sequence>
<dbReference type="Gene3D" id="3.20.20.410">
    <property type="entry name" value="Protein of unknown function UPF0759"/>
    <property type="match status" value="1"/>
</dbReference>
<dbReference type="SUPFAM" id="SSF117396">
    <property type="entry name" value="TM1631-like"/>
    <property type="match status" value="1"/>
</dbReference>
<gene>
    <name evidence="1" type="ORF">MRX98_13375</name>
</gene>
<dbReference type="InterPro" id="IPR002763">
    <property type="entry name" value="DUF72"/>
</dbReference>
<dbReference type="PANTHER" id="PTHR30348:SF13">
    <property type="entry name" value="UPF0759 PROTEIN YUNF"/>
    <property type="match status" value="1"/>
</dbReference>
<evidence type="ECO:0000313" key="1">
    <source>
        <dbReference type="EMBL" id="MCJ8501567.1"/>
    </source>
</evidence>
<keyword evidence="2" id="KW-1185">Reference proteome</keyword>
<evidence type="ECO:0000313" key="2">
    <source>
        <dbReference type="Proteomes" id="UP001165427"/>
    </source>
</evidence>
<name>A0AA41UKL8_9BACT</name>
<dbReference type="InterPro" id="IPR036520">
    <property type="entry name" value="UPF0759_sf"/>
</dbReference>
<dbReference type="Pfam" id="PF01904">
    <property type="entry name" value="DUF72"/>
    <property type="match status" value="1"/>
</dbReference>
<comment type="caution">
    <text evidence="1">The sequence shown here is derived from an EMBL/GenBank/DDBJ whole genome shotgun (WGS) entry which is preliminary data.</text>
</comment>
<dbReference type="RefSeq" id="WP_246909612.1">
    <property type="nucleotide sequence ID" value="NZ_JALJRB010000015.1"/>
</dbReference>
<dbReference type="PANTHER" id="PTHR30348">
    <property type="entry name" value="UNCHARACTERIZED PROTEIN YECE"/>
    <property type="match status" value="1"/>
</dbReference>
<dbReference type="EMBL" id="JALJRB010000015">
    <property type="protein sequence ID" value="MCJ8501567.1"/>
    <property type="molecule type" value="Genomic_DNA"/>
</dbReference>
<dbReference type="AlphaFoldDB" id="A0AA41UKL8"/>
<organism evidence="1 2">
    <name type="scientific">Desulfatitalea alkaliphila</name>
    <dbReference type="NCBI Taxonomy" id="2929485"/>
    <lineage>
        <taxon>Bacteria</taxon>
        <taxon>Pseudomonadati</taxon>
        <taxon>Thermodesulfobacteriota</taxon>
        <taxon>Desulfobacteria</taxon>
        <taxon>Desulfobacterales</taxon>
        <taxon>Desulfosarcinaceae</taxon>
        <taxon>Desulfatitalea</taxon>
    </lineage>
</organism>
<accession>A0AA41UKL8</accession>
<reference evidence="1" key="1">
    <citation type="submission" date="2022-04" db="EMBL/GenBank/DDBJ databases">
        <title>Desulfatitalea alkaliphila sp. nov., a novel anaerobic sulfate-reducing bacterium isolated from terrestrial mud volcano, Taman Peninsula, Russia.</title>
        <authorList>
            <person name="Khomyakova M.A."/>
            <person name="Merkel A.Y."/>
            <person name="Slobodkin A.I."/>
        </authorList>
    </citation>
    <scope>NUCLEOTIDE SEQUENCE</scope>
    <source>
        <strain evidence="1">M08but</strain>
    </source>
</reference>
<proteinExistence type="predicted"/>
<dbReference type="Proteomes" id="UP001165427">
    <property type="component" value="Unassembled WGS sequence"/>
</dbReference>